<evidence type="ECO:0000256" key="2">
    <source>
        <dbReference type="ARBA" id="ARBA00009779"/>
    </source>
</evidence>
<feature type="binding site" evidence="12">
    <location>
        <position position="226"/>
    </location>
    <ligand>
        <name>Zn(2+)</name>
        <dbReference type="ChEBI" id="CHEBI:29105"/>
        <note>catalytic</note>
    </ligand>
</feature>
<keyword evidence="8 12" id="KW-0862">Zinc</keyword>
<dbReference type="Proteomes" id="UP001290462">
    <property type="component" value="Unassembled WGS sequence"/>
</dbReference>
<evidence type="ECO:0000256" key="5">
    <source>
        <dbReference type="ARBA" id="ARBA00022692"/>
    </source>
</evidence>
<dbReference type="HAMAP" id="MF_00188">
    <property type="entry name" value="Pept_M48_protease_HtpX"/>
    <property type="match status" value="1"/>
</dbReference>
<dbReference type="InterPro" id="IPR050083">
    <property type="entry name" value="HtpX_protease"/>
</dbReference>
<protein>
    <recommendedName>
        <fullName evidence="12">Protease HtpX homolog</fullName>
        <ecNumber evidence="12">3.4.24.-</ecNumber>
    </recommendedName>
</protein>
<evidence type="ECO:0000256" key="12">
    <source>
        <dbReference type="HAMAP-Rule" id="MF_00188"/>
    </source>
</evidence>
<dbReference type="PANTHER" id="PTHR43221">
    <property type="entry name" value="PROTEASE HTPX"/>
    <property type="match status" value="1"/>
</dbReference>
<keyword evidence="7 12" id="KW-0378">Hydrolase</keyword>
<dbReference type="PANTHER" id="PTHR43221:SF1">
    <property type="entry name" value="PROTEASE HTPX"/>
    <property type="match status" value="1"/>
</dbReference>
<keyword evidence="11 12" id="KW-0472">Membrane</keyword>
<organism evidence="14 15">
    <name type="scientific">Carnobacterium maltaromaticum</name>
    <name type="common">Carnobacterium piscicola</name>
    <dbReference type="NCBI Taxonomy" id="2751"/>
    <lineage>
        <taxon>Bacteria</taxon>
        <taxon>Bacillati</taxon>
        <taxon>Bacillota</taxon>
        <taxon>Bacilli</taxon>
        <taxon>Lactobacillales</taxon>
        <taxon>Carnobacteriaceae</taxon>
        <taxon>Carnobacterium</taxon>
    </lineage>
</organism>
<evidence type="ECO:0000313" key="14">
    <source>
        <dbReference type="EMBL" id="MDZ5757620.1"/>
    </source>
</evidence>
<keyword evidence="9 12" id="KW-1133">Transmembrane helix</keyword>
<dbReference type="NCBIfam" id="NF003425">
    <property type="entry name" value="PRK04897.1"/>
    <property type="match status" value="1"/>
</dbReference>
<feature type="transmembrane region" description="Helical" evidence="12">
    <location>
        <begin position="156"/>
        <end position="175"/>
    </location>
</feature>
<dbReference type="Gene3D" id="3.30.2010.10">
    <property type="entry name" value="Metalloproteases ('zincins'), catalytic domain"/>
    <property type="match status" value="1"/>
</dbReference>
<feature type="transmembrane region" description="Helical" evidence="12">
    <location>
        <begin position="12"/>
        <end position="33"/>
    </location>
</feature>
<dbReference type="InterPro" id="IPR001915">
    <property type="entry name" value="Peptidase_M48"/>
</dbReference>
<sequence>MLRQQIEQNKRKTIVVMFAFFVLVALIGAAVGYANWNNAVSGVVLAAVLALIYMAMMIFNSTKVVMGLNRGREITSKEQYPMLWNVVEELSIVARIPMPKIYIIDDPSPNAFAAGNSPENASVACTTGLLDKLNREELEGVMAHEVSHIRNYDIRLSTIALALVAVIALLASIGTRMMIWGGGGRRSSSNNKDSGGAIMLVLSIVFMILAPLAATMVQMALSRNREYLADASAVELTRNPQGLISALRKISESEPMESADPSSAALYIENPFKKEKDETKDSFFATHPATSNRIERLEKM</sequence>
<comment type="caution">
    <text evidence="14">The sequence shown here is derived from an EMBL/GenBank/DDBJ whole genome shotgun (WGS) entry which is preliminary data.</text>
</comment>
<evidence type="ECO:0000259" key="13">
    <source>
        <dbReference type="Pfam" id="PF01435"/>
    </source>
</evidence>
<dbReference type="GO" id="GO:0005886">
    <property type="term" value="C:plasma membrane"/>
    <property type="evidence" value="ECO:0007669"/>
    <property type="project" value="UniProtKB-SubCell"/>
</dbReference>
<keyword evidence="3 12" id="KW-1003">Cell membrane</keyword>
<feature type="binding site" evidence="12">
    <location>
        <position position="144"/>
    </location>
    <ligand>
        <name>Zn(2+)</name>
        <dbReference type="ChEBI" id="CHEBI:29105"/>
        <note>catalytic</note>
    </ligand>
</feature>
<dbReference type="GO" id="GO:0004222">
    <property type="term" value="F:metalloendopeptidase activity"/>
    <property type="evidence" value="ECO:0007669"/>
    <property type="project" value="UniProtKB-UniRule"/>
</dbReference>
<evidence type="ECO:0000256" key="1">
    <source>
        <dbReference type="ARBA" id="ARBA00004651"/>
    </source>
</evidence>
<feature type="domain" description="Peptidase M48" evidence="13">
    <location>
        <begin position="83"/>
        <end position="299"/>
    </location>
</feature>
<dbReference type="GO" id="GO:0008270">
    <property type="term" value="F:zinc ion binding"/>
    <property type="evidence" value="ECO:0007669"/>
    <property type="project" value="UniProtKB-UniRule"/>
</dbReference>
<evidence type="ECO:0000256" key="8">
    <source>
        <dbReference type="ARBA" id="ARBA00022833"/>
    </source>
</evidence>
<dbReference type="Pfam" id="PF01435">
    <property type="entry name" value="Peptidase_M48"/>
    <property type="match status" value="1"/>
</dbReference>
<dbReference type="InterPro" id="IPR022919">
    <property type="entry name" value="Pept_M48_protease_HtpX"/>
</dbReference>
<feature type="active site" evidence="12">
    <location>
        <position position="145"/>
    </location>
</feature>
<dbReference type="CDD" id="cd07340">
    <property type="entry name" value="M48B_Htpx_like"/>
    <property type="match status" value="1"/>
</dbReference>
<evidence type="ECO:0000256" key="11">
    <source>
        <dbReference type="ARBA" id="ARBA00023136"/>
    </source>
</evidence>
<keyword evidence="10 12" id="KW-0482">Metalloprotease</keyword>
<reference evidence="14" key="1">
    <citation type="submission" date="2023-08" db="EMBL/GenBank/DDBJ databases">
        <title>Genomic characterization of piscicolin 126 produced by Carnobacterium maltaromaticum CM22 strain isolated from salmon (Salmo salar).</title>
        <authorList>
            <person name="Gonzalez-Gragera E."/>
            <person name="Garcia-Lopez J.D."/>
            <person name="Teso-Perez C."/>
            <person name="Gimenez-Hernandez I."/>
            <person name="Peralta-Sanchez J.M."/>
            <person name="Valdivia E."/>
            <person name="Montalban-Lopez M."/>
            <person name="Martin-Platero A.M."/>
            <person name="Banos A."/>
            <person name="Martinez-Bueno M."/>
        </authorList>
    </citation>
    <scope>NUCLEOTIDE SEQUENCE</scope>
    <source>
        <strain evidence="14">CM22</strain>
    </source>
</reference>
<evidence type="ECO:0000256" key="9">
    <source>
        <dbReference type="ARBA" id="ARBA00022989"/>
    </source>
</evidence>
<evidence type="ECO:0000256" key="4">
    <source>
        <dbReference type="ARBA" id="ARBA00022670"/>
    </source>
</evidence>
<feature type="transmembrane region" description="Helical" evidence="12">
    <location>
        <begin position="39"/>
        <end position="59"/>
    </location>
</feature>
<dbReference type="GeneID" id="83607070"/>
<proteinExistence type="inferred from homology"/>
<keyword evidence="6 12" id="KW-0479">Metal-binding</keyword>
<evidence type="ECO:0000256" key="6">
    <source>
        <dbReference type="ARBA" id="ARBA00022723"/>
    </source>
</evidence>
<gene>
    <name evidence="12 14" type="primary">htpX</name>
    <name evidence="14" type="ORF">RAK27_03010</name>
</gene>
<keyword evidence="4 12" id="KW-0645">Protease</keyword>
<keyword evidence="5 12" id="KW-0812">Transmembrane</keyword>
<dbReference type="RefSeq" id="WP_010054506.1">
    <property type="nucleotide sequence ID" value="NZ_BJOJ01000065.1"/>
</dbReference>
<evidence type="ECO:0000256" key="3">
    <source>
        <dbReference type="ARBA" id="ARBA00022475"/>
    </source>
</evidence>
<comment type="similarity">
    <text evidence="2 12">Belongs to the peptidase M48B family.</text>
</comment>
<evidence type="ECO:0000256" key="10">
    <source>
        <dbReference type="ARBA" id="ARBA00023049"/>
    </source>
</evidence>
<dbReference type="EMBL" id="JAVBVO010000002">
    <property type="protein sequence ID" value="MDZ5757620.1"/>
    <property type="molecule type" value="Genomic_DNA"/>
</dbReference>
<feature type="transmembrane region" description="Helical" evidence="12">
    <location>
        <begin position="195"/>
        <end position="217"/>
    </location>
</feature>
<dbReference type="EC" id="3.4.24.-" evidence="12"/>
<accession>A0AAW9JVF6</accession>
<evidence type="ECO:0000256" key="7">
    <source>
        <dbReference type="ARBA" id="ARBA00022801"/>
    </source>
</evidence>
<evidence type="ECO:0000313" key="15">
    <source>
        <dbReference type="Proteomes" id="UP001290462"/>
    </source>
</evidence>
<name>A0AAW9JVF6_CARML</name>
<comment type="cofactor">
    <cofactor evidence="12">
        <name>Zn(2+)</name>
        <dbReference type="ChEBI" id="CHEBI:29105"/>
    </cofactor>
    <text evidence="12">Binds 1 zinc ion per subunit.</text>
</comment>
<dbReference type="AlphaFoldDB" id="A0AAW9JVF6"/>
<feature type="binding site" evidence="12">
    <location>
        <position position="148"/>
    </location>
    <ligand>
        <name>Zn(2+)</name>
        <dbReference type="ChEBI" id="CHEBI:29105"/>
        <note>catalytic</note>
    </ligand>
</feature>
<dbReference type="GO" id="GO:0006508">
    <property type="term" value="P:proteolysis"/>
    <property type="evidence" value="ECO:0007669"/>
    <property type="project" value="UniProtKB-KW"/>
</dbReference>
<comment type="subcellular location">
    <subcellularLocation>
        <location evidence="1 12">Cell membrane</location>
        <topology evidence="1 12">Multi-pass membrane protein</topology>
    </subcellularLocation>
</comment>